<protein>
    <submittedName>
        <fullName evidence="9">ABC transporter permease</fullName>
    </submittedName>
</protein>
<comment type="similarity">
    <text evidence="7">Belongs to the binding-protein-dependent transport system permease family.</text>
</comment>
<feature type="transmembrane region" description="Helical" evidence="7">
    <location>
        <begin position="235"/>
        <end position="261"/>
    </location>
</feature>
<dbReference type="Gene3D" id="1.10.3720.10">
    <property type="entry name" value="MetI-like"/>
    <property type="match status" value="1"/>
</dbReference>
<evidence type="ECO:0000256" key="4">
    <source>
        <dbReference type="ARBA" id="ARBA00022692"/>
    </source>
</evidence>
<accession>A0ABN0W870</accession>
<keyword evidence="10" id="KW-1185">Reference proteome</keyword>
<feature type="domain" description="ABC transmembrane type-1" evidence="8">
    <location>
        <begin position="95"/>
        <end position="304"/>
    </location>
</feature>
<evidence type="ECO:0000256" key="2">
    <source>
        <dbReference type="ARBA" id="ARBA00022448"/>
    </source>
</evidence>
<dbReference type="Pfam" id="PF00528">
    <property type="entry name" value="BPD_transp_1"/>
    <property type="match status" value="1"/>
</dbReference>
<keyword evidence="6 7" id="KW-0472">Membrane</keyword>
<feature type="transmembrane region" description="Helical" evidence="7">
    <location>
        <begin position="134"/>
        <end position="162"/>
    </location>
</feature>
<sequence>MISYLLRRFGLMIFIMFLVSLIVFAIVNILPGDPALLILGQEATPESLEALRAKMGLNNPIYIQYLNWLMGILQGDFGQSLTDNSDVLTVLMQKISITLQLTFMAFLLALLIAIPVAIVSATRKGTFWDYSSTIIVLSGVSLPPFWLGILLIYIFAITLGWLPPSGYVSPSEDLGKWLLFMLMPAATVGIRLSAELTRMLRSSLLEVLKSDYIRTGYAKGLLERGVIFGHALRNALIPVVTVSGLQLGGLLGGMVITETIFAVPGVGQLVINSILTRDFPMVQGAVLFMAFSVIVVNFVVDILYSLLDPRIKLAGGTK</sequence>
<evidence type="ECO:0000256" key="1">
    <source>
        <dbReference type="ARBA" id="ARBA00004651"/>
    </source>
</evidence>
<dbReference type="PROSITE" id="PS50928">
    <property type="entry name" value="ABC_TM1"/>
    <property type="match status" value="1"/>
</dbReference>
<evidence type="ECO:0000256" key="5">
    <source>
        <dbReference type="ARBA" id="ARBA00022989"/>
    </source>
</evidence>
<feature type="transmembrane region" description="Helical" evidence="7">
    <location>
        <begin position="97"/>
        <end position="122"/>
    </location>
</feature>
<dbReference type="InterPro" id="IPR045621">
    <property type="entry name" value="BPD_transp_1_N"/>
</dbReference>
<gene>
    <name evidence="9" type="ORF">GCM10008967_18910</name>
</gene>
<dbReference type="PANTHER" id="PTHR43163:SF6">
    <property type="entry name" value="DIPEPTIDE TRANSPORT SYSTEM PERMEASE PROTEIN DPPB-RELATED"/>
    <property type="match status" value="1"/>
</dbReference>
<evidence type="ECO:0000256" key="7">
    <source>
        <dbReference type="RuleBase" id="RU363032"/>
    </source>
</evidence>
<proteinExistence type="inferred from homology"/>
<feature type="transmembrane region" description="Helical" evidence="7">
    <location>
        <begin position="9"/>
        <end position="30"/>
    </location>
</feature>
<dbReference type="PANTHER" id="PTHR43163">
    <property type="entry name" value="DIPEPTIDE TRANSPORT SYSTEM PERMEASE PROTEIN DPPB-RELATED"/>
    <property type="match status" value="1"/>
</dbReference>
<dbReference type="Pfam" id="PF19300">
    <property type="entry name" value="BPD_transp_1_N"/>
    <property type="match status" value="1"/>
</dbReference>
<evidence type="ECO:0000259" key="8">
    <source>
        <dbReference type="PROSITE" id="PS50928"/>
    </source>
</evidence>
<evidence type="ECO:0000313" key="9">
    <source>
        <dbReference type="EMBL" id="GAA0328645.1"/>
    </source>
</evidence>
<keyword evidence="2 7" id="KW-0813">Transport</keyword>
<comment type="subcellular location">
    <subcellularLocation>
        <location evidence="1 7">Cell membrane</location>
        <topology evidence="1 7">Multi-pass membrane protein</topology>
    </subcellularLocation>
</comment>
<keyword evidence="3" id="KW-1003">Cell membrane</keyword>
<evidence type="ECO:0000256" key="6">
    <source>
        <dbReference type="ARBA" id="ARBA00023136"/>
    </source>
</evidence>
<dbReference type="SUPFAM" id="SSF161098">
    <property type="entry name" value="MetI-like"/>
    <property type="match status" value="1"/>
</dbReference>
<keyword evidence="5 7" id="KW-1133">Transmembrane helix</keyword>
<dbReference type="EMBL" id="BAAADJ010000020">
    <property type="protein sequence ID" value="GAA0328645.1"/>
    <property type="molecule type" value="Genomic_DNA"/>
</dbReference>
<feature type="transmembrane region" description="Helical" evidence="7">
    <location>
        <begin position="281"/>
        <end position="304"/>
    </location>
</feature>
<dbReference type="InterPro" id="IPR035906">
    <property type="entry name" value="MetI-like_sf"/>
</dbReference>
<organism evidence="9 10">
    <name type="scientific">Bacillus carboniphilus</name>
    <dbReference type="NCBI Taxonomy" id="86663"/>
    <lineage>
        <taxon>Bacteria</taxon>
        <taxon>Bacillati</taxon>
        <taxon>Bacillota</taxon>
        <taxon>Bacilli</taxon>
        <taxon>Bacillales</taxon>
        <taxon>Bacillaceae</taxon>
        <taxon>Bacillus</taxon>
    </lineage>
</organism>
<evidence type="ECO:0000256" key="3">
    <source>
        <dbReference type="ARBA" id="ARBA00022475"/>
    </source>
</evidence>
<reference evidence="9 10" key="1">
    <citation type="journal article" date="2019" name="Int. J. Syst. Evol. Microbiol.">
        <title>The Global Catalogue of Microorganisms (GCM) 10K type strain sequencing project: providing services to taxonomists for standard genome sequencing and annotation.</title>
        <authorList>
            <consortium name="The Broad Institute Genomics Platform"/>
            <consortium name="The Broad Institute Genome Sequencing Center for Infectious Disease"/>
            <person name="Wu L."/>
            <person name="Ma J."/>
        </authorList>
    </citation>
    <scope>NUCLEOTIDE SEQUENCE [LARGE SCALE GENOMIC DNA]</scope>
    <source>
        <strain evidence="9 10">JCM 9731</strain>
    </source>
</reference>
<keyword evidence="4 7" id="KW-0812">Transmembrane</keyword>
<dbReference type="InterPro" id="IPR000515">
    <property type="entry name" value="MetI-like"/>
</dbReference>
<dbReference type="CDD" id="cd06261">
    <property type="entry name" value="TM_PBP2"/>
    <property type="match status" value="1"/>
</dbReference>
<comment type="caution">
    <text evidence="9">The sequence shown here is derived from an EMBL/GenBank/DDBJ whole genome shotgun (WGS) entry which is preliminary data.</text>
</comment>
<dbReference type="Proteomes" id="UP001500782">
    <property type="component" value="Unassembled WGS sequence"/>
</dbReference>
<evidence type="ECO:0000313" key="10">
    <source>
        <dbReference type="Proteomes" id="UP001500782"/>
    </source>
</evidence>
<feature type="transmembrane region" description="Helical" evidence="7">
    <location>
        <begin position="174"/>
        <end position="194"/>
    </location>
</feature>
<dbReference type="RefSeq" id="WP_343798505.1">
    <property type="nucleotide sequence ID" value="NZ_BAAADJ010000020.1"/>
</dbReference>
<name>A0ABN0W870_9BACI</name>